<keyword evidence="1" id="KW-0732">Signal</keyword>
<dbReference type="AlphaFoldDB" id="A0A172T8N3"/>
<organism evidence="2 3">
    <name type="scientific">Deinococcus puniceus</name>
    <dbReference type="NCBI Taxonomy" id="1182568"/>
    <lineage>
        <taxon>Bacteria</taxon>
        <taxon>Thermotogati</taxon>
        <taxon>Deinococcota</taxon>
        <taxon>Deinococci</taxon>
        <taxon>Deinococcales</taxon>
        <taxon>Deinococcaceae</taxon>
        <taxon>Deinococcus</taxon>
    </lineage>
</organism>
<keyword evidence="3" id="KW-1185">Reference proteome</keyword>
<accession>A0A172T8N3</accession>
<name>A0A172T8N3_9DEIO</name>
<evidence type="ECO:0000256" key="1">
    <source>
        <dbReference type="SAM" id="SignalP"/>
    </source>
</evidence>
<feature type="chain" id="PRO_5008000497" description="Ig-like domain-containing protein" evidence="1">
    <location>
        <begin position="21"/>
        <end position="127"/>
    </location>
</feature>
<proteinExistence type="predicted"/>
<dbReference type="STRING" id="1182568.SU48_05740"/>
<dbReference type="OrthoDB" id="71372at2"/>
<evidence type="ECO:0000313" key="2">
    <source>
        <dbReference type="EMBL" id="ANE43351.1"/>
    </source>
</evidence>
<dbReference type="RefSeq" id="WP_064014414.1">
    <property type="nucleotide sequence ID" value="NZ_CP011387.1"/>
</dbReference>
<reference evidence="2 3" key="1">
    <citation type="submission" date="2015-01" db="EMBL/GenBank/DDBJ databases">
        <title>Deinococcus puniceus/DY1/ whole genome sequencing.</title>
        <authorList>
            <person name="Kim M.K."/>
            <person name="Srinivasan S."/>
            <person name="Lee J.-J."/>
        </authorList>
    </citation>
    <scope>NUCLEOTIDE SEQUENCE [LARGE SCALE GENOMIC DNA]</scope>
    <source>
        <strain evidence="2 3">DY1</strain>
    </source>
</reference>
<feature type="signal peptide" evidence="1">
    <location>
        <begin position="1"/>
        <end position="20"/>
    </location>
</feature>
<sequence length="127" mass="13762">MLPRSFALAAALTLLAPALSGCRYNFVPLIPPEVKVDFPARITGATLTRSGEALTLQAALEGRFDPGYLSVVWFDGGRELGRDSVYLDAETRKASFSLTAPNPGTYRALLSFGGNVLRQLELYEVQP</sequence>
<dbReference type="PROSITE" id="PS51257">
    <property type="entry name" value="PROKAR_LIPOPROTEIN"/>
    <property type="match status" value="1"/>
</dbReference>
<evidence type="ECO:0008006" key="4">
    <source>
        <dbReference type="Google" id="ProtNLM"/>
    </source>
</evidence>
<dbReference type="PATRIC" id="fig|1182568.3.peg.1193"/>
<protein>
    <recommendedName>
        <fullName evidence="4">Ig-like domain-containing protein</fullName>
    </recommendedName>
</protein>
<evidence type="ECO:0000313" key="3">
    <source>
        <dbReference type="Proteomes" id="UP000077363"/>
    </source>
</evidence>
<dbReference type="Proteomes" id="UP000077363">
    <property type="component" value="Chromosome"/>
</dbReference>
<gene>
    <name evidence="2" type="ORF">SU48_05740</name>
</gene>
<dbReference type="KEGG" id="dpu:SU48_05740"/>
<dbReference type="EMBL" id="CP011387">
    <property type="protein sequence ID" value="ANE43351.1"/>
    <property type="molecule type" value="Genomic_DNA"/>
</dbReference>